<evidence type="ECO:0000259" key="14">
    <source>
        <dbReference type="Pfam" id="PF25333"/>
    </source>
</evidence>
<feature type="domain" description="DUF2921" evidence="14">
    <location>
        <begin position="236"/>
        <end position="405"/>
    </location>
</feature>
<keyword evidence="7" id="KW-0833">Ubl conjugation pathway</keyword>
<feature type="domain" description="SWEET-like" evidence="13">
    <location>
        <begin position="614"/>
        <end position="864"/>
    </location>
</feature>
<dbReference type="GO" id="GO:0012505">
    <property type="term" value="C:endomembrane system"/>
    <property type="evidence" value="ECO:0007669"/>
    <property type="project" value="UniProtKB-SubCell"/>
</dbReference>
<sequence length="1108" mass="123016">MAMTSFSSPLSWACALAAVLILSSSTSCFDIPYSDHCSSSVPESAPSDGALDSSASFQLSLGIVFGADALLGGNSSVFPTSFFFRRQLVLPTQTPGVLRIAATLILRSGGGLSTVRGRHVIERSDVHFHQVRPRFPRTTFLQRGTVRFDLSGYWSEATGKLCMVGNGHGRSFQGNNLQLSALFKLDYPKIMNITSSLIKGNLESLDASGSSNHFDQISVLAYAPSKYEYTQISHAKNSCNRVNAESLGLQSHSSCSYLRSLSRMQFELHYEKNCSLSSCGPFAQSSKFTPYTMTFHQTQCTDDGMVHGYVGFSNLSSFYLGTRLIPGKALVSEGFWDFTKQQLCLIACHIQSIEHLPTESTVDACTIRICLWFPAVWSIENRRTAVGRIWSNNNEKYSGYFEPVSFWSTDNYIGILPGLNYNYTRLEDARESCASDNSKSAGKEKYPDGKTFRDFRFGASVSNSQGKRERSYFNPVSIGQTVYGNIFGQYGASLPVPFDSESHSLQNISYEIQLMLSSFSMNEAVKISAEGIYNAQTGLLCMVGCGYVTSLVAKQQMERGEIMDCGIIISIQFAPLKRRAGDKITGTIRSTRDKMDPLFFEPFDITSSAIYTEQATQSIWRMDIEIIMVMISLTLSCIFIGLQLFHVKKNPDVLPSISIIMLVILTLGNMIPLVLNFQALFRTSANQNVFSGNGGWLEVNEVIVRVIMMVAFLLQFRFLQLSWTARSSNEAWWDLWSAEKNTIKTCLPLYLVGGLIAWLVHIIHNQAHGRRPLYGKQLHDSLWGSLISYAGLILDGFLLPQVIFNVYSGSREKALAPSFYIGTTVVRGLPHAYDAYRSRYYVPPLNSSYIYASPYEGFYSLMAMKALTKEAIAMTEKKMNMSLDDIIKMSKKNAAKGKRPPRPPIKNQGFRNTNPSHGNTVLQGFMDSRSSIRQGVLAKRRSNFHGNQFPVITEVARKAAAVSAQNRMINQNGRRVLTPTLQRSANAGSSSKRPQTLDALFANMNEKRMNFVSQKINPRGSVQLERRSFGSRQQPRRGGPRGGVQLIQRPFGSRQQQQERVGRGPRGGVQLGQMRFGSGQPQGRGGPRGGAHRGPHAATRLQFGGFAK</sequence>
<feature type="transmembrane region" description="Helical" evidence="11">
    <location>
        <begin position="626"/>
        <end position="645"/>
    </location>
</feature>
<evidence type="ECO:0000256" key="7">
    <source>
        <dbReference type="ARBA" id="ARBA00022786"/>
    </source>
</evidence>
<evidence type="ECO:0000256" key="12">
    <source>
        <dbReference type="SAM" id="SignalP"/>
    </source>
</evidence>
<evidence type="ECO:0000259" key="13">
    <source>
        <dbReference type="Pfam" id="PF11145"/>
    </source>
</evidence>
<evidence type="ECO:0000256" key="6">
    <source>
        <dbReference type="ARBA" id="ARBA00022692"/>
    </source>
</evidence>
<dbReference type="AlphaFoldDB" id="A0A8J5GJ39"/>
<feature type="transmembrane region" description="Helical" evidence="11">
    <location>
        <begin position="782"/>
        <end position="804"/>
    </location>
</feature>
<dbReference type="EMBL" id="JACMSC010000010">
    <property type="protein sequence ID" value="KAG6502543.1"/>
    <property type="molecule type" value="Genomic_DNA"/>
</dbReference>
<evidence type="ECO:0000313" key="16">
    <source>
        <dbReference type="Proteomes" id="UP000734854"/>
    </source>
</evidence>
<dbReference type="EC" id="2.3.2.27" evidence="4"/>
<feature type="compositionally biased region" description="Polar residues" evidence="10">
    <location>
        <begin position="909"/>
        <end position="918"/>
    </location>
</feature>
<evidence type="ECO:0000256" key="4">
    <source>
        <dbReference type="ARBA" id="ARBA00012483"/>
    </source>
</evidence>
<evidence type="ECO:0000256" key="1">
    <source>
        <dbReference type="ARBA" id="ARBA00000900"/>
    </source>
</evidence>
<proteinExistence type="predicted"/>
<feature type="transmembrane region" description="Helical" evidence="11">
    <location>
        <begin position="702"/>
        <end position="722"/>
    </location>
</feature>
<feature type="compositionally biased region" description="Basic residues" evidence="10">
    <location>
        <begin position="892"/>
        <end position="901"/>
    </location>
</feature>
<feature type="transmembrane region" description="Helical" evidence="11">
    <location>
        <begin position="531"/>
        <end position="553"/>
    </location>
</feature>
<protein>
    <recommendedName>
        <fullName evidence="4">RING-type E3 ubiquitin transferase</fullName>
        <ecNumber evidence="4">2.3.2.27</ecNumber>
    </recommendedName>
</protein>
<feature type="signal peptide" evidence="12">
    <location>
        <begin position="1"/>
        <end position="28"/>
    </location>
</feature>
<comment type="catalytic activity">
    <reaction evidence="1">
        <text>S-ubiquitinyl-[E2 ubiquitin-conjugating enzyme]-L-cysteine + [acceptor protein]-L-lysine = [E2 ubiquitin-conjugating enzyme]-L-cysteine + N(6)-ubiquitinyl-[acceptor protein]-L-lysine.</text>
        <dbReference type="EC" id="2.3.2.27"/>
    </reaction>
</comment>
<reference evidence="15 16" key="1">
    <citation type="submission" date="2020-08" db="EMBL/GenBank/DDBJ databases">
        <title>Plant Genome Project.</title>
        <authorList>
            <person name="Zhang R.-G."/>
        </authorList>
    </citation>
    <scope>NUCLEOTIDE SEQUENCE [LARGE SCALE GENOMIC DNA]</scope>
    <source>
        <tissue evidence="15">Rhizome</tissue>
    </source>
</reference>
<comment type="caution">
    <text evidence="15">The sequence shown here is derived from an EMBL/GenBank/DDBJ whole genome shotgun (WGS) entry which is preliminary data.</text>
</comment>
<dbReference type="GO" id="GO:0061630">
    <property type="term" value="F:ubiquitin protein ligase activity"/>
    <property type="evidence" value="ECO:0007669"/>
    <property type="project" value="UniProtKB-EC"/>
</dbReference>
<accession>A0A8J5GJ39</accession>
<keyword evidence="8 11" id="KW-1133">Transmembrane helix</keyword>
<keyword evidence="9 11" id="KW-0472">Membrane</keyword>
<feature type="domain" description="DUF2921" evidence="14">
    <location>
        <begin position="33"/>
        <end position="218"/>
    </location>
</feature>
<name>A0A8J5GJ39_ZINOF</name>
<keyword evidence="16" id="KW-1185">Reference proteome</keyword>
<dbReference type="Pfam" id="PF25333">
    <property type="entry name" value="DUF2921_N"/>
    <property type="match status" value="3"/>
</dbReference>
<evidence type="ECO:0000256" key="5">
    <source>
        <dbReference type="ARBA" id="ARBA00022679"/>
    </source>
</evidence>
<dbReference type="PANTHER" id="PTHR33389:SF18">
    <property type="entry name" value="OS01G0677900 PROTEIN"/>
    <property type="match status" value="1"/>
</dbReference>
<feature type="compositionally biased region" description="Gly residues" evidence="10">
    <location>
        <begin position="1080"/>
        <end position="1089"/>
    </location>
</feature>
<evidence type="ECO:0000256" key="2">
    <source>
        <dbReference type="ARBA" id="ARBA00004127"/>
    </source>
</evidence>
<gene>
    <name evidence="15" type="ORF">ZIOFF_034827</name>
</gene>
<keyword evidence="6 11" id="KW-0812">Transmembrane</keyword>
<dbReference type="Pfam" id="PF11145">
    <property type="entry name" value="DUF2921"/>
    <property type="match status" value="1"/>
</dbReference>
<comment type="subcellular location">
    <subcellularLocation>
        <location evidence="2">Endomembrane system</location>
        <topology evidence="2">Multi-pass membrane protein</topology>
    </subcellularLocation>
</comment>
<comment type="pathway">
    <text evidence="3">Protein modification; protein ubiquitination.</text>
</comment>
<feature type="transmembrane region" description="Helical" evidence="11">
    <location>
        <begin position="742"/>
        <end position="761"/>
    </location>
</feature>
<feature type="domain" description="DUF2921" evidence="14">
    <location>
        <begin position="431"/>
        <end position="603"/>
    </location>
</feature>
<evidence type="ECO:0000256" key="11">
    <source>
        <dbReference type="SAM" id="Phobius"/>
    </source>
</evidence>
<evidence type="ECO:0000256" key="10">
    <source>
        <dbReference type="SAM" id="MobiDB-lite"/>
    </source>
</evidence>
<evidence type="ECO:0000256" key="8">
    <source>
        <dbReference type="ARBA" id="ARBA00022989"/>
    </source>
</evidence>
<evidence type="ECO:0000256" key="9">
    <source>
        <dbReference type="ARBA" id="ARBA00023136"/>
    </source>
</evidence>
<feature type="region of interest" description="Disordered" evidence="10">
    <location>
        <begin position="1014"/>
        <end position="1108"/>
    </location>
</feature>
<keyword evidence="5" id="KW-0808">Transferase</keyword>
<organism evidence="15 16">
    <name type="scientific">Zingiber officinale</name>
    <name type="common">Ginger</name>
    <name type="synonym">Amomum zingiber</name>
    <dbReference type="NCBI Taxonomy" id="94328"/>
    <lineage>
        <taxon>Eukaryota</taxon>
        <taxon>Viridiplantae</taxon>
        <taxon>Streptophyta</taxon>
        <taxon>Embryophyta</taxon>
        <taxon>Tracheophyta</taxon>
        <taxon>Spermatophyta</taxon>
        <taxon>Magnoliopsida</taxon>
        <taxon>Liliopsida</taxon>
        <taxon>Zingiberales</taxon>
        <taxon>Zingiberaceae</taxon>
        <taxon>Zingiber</taxon>
    </lineage>
</organism>
<dbReference type="InterPro" id="IPR057425">
    <property type="entry name" value="DUF2921_N"/>
</dbReference>
<dbReference type="Proteomes" id="UP000734854">
    <property type="component" value="Unassembled WGS sequence"/>
</dbReference>
<dbReference type="InterPro" id="IPR021319">
    <property type="entry name" value="DUF2921"/>
</dbReference>
<evidence type="ECO:0000256" key="3">
    <source>
        <dbReference type="ARBA" id="ARBA00004906"/>
    </source>
</evidence>
<keyword evidence="12" id="KW-0732">Signal</keyword>
<dbReference type="PANTHER" id="PTHR33389">
    <property type="entry name" value="FAMILY PROTEIN, PUTATIVE (DUF2921)-RELATED"/>
    <property type="match status" value="1"/>
</dbReference>
<feature type="transmembrane region" description="Helical" evidence="11">
    <location>
        <begin position="657"/>
        <end position="681"/>
    </location>
</feature>
<evidence type="ECO:0000313" key="15">
    <source>
        <dbReference type="EMBL" id="KAG6502543.1"/>
    </source>
</evidence>
<feature type="chain" id="PRO_5035261312" description="RING-type E3 ubiquitin transferase" evidence="12">
    <location>
        <begin position="29"/>
        <end position="1108"/>
    </location>
</feature>
<feature type="region of interest" description="Disordered" evidence="10">
    <location>
        <begin position="892"/>
        <end position="918"/>
    </location>
</feature>